<dbReference type="PANTHER" id="PTHR22619">
    <property type="entry name" value="ZINC FINGER SWIM DOMAIN CONTAINING PROTEIN 4, 5, 6"/>
    <property type="match status" value="1"/>
</dbReference>
<keyword evidence="1" id="KW-0863">Zinc-finger</keyword>
<dbReference type="InterPro" id="IPR007527">
    <property type="entry name" value="Znf_SWIM"/>
</dbReference>
<gene>
    <name evidence="3" type="ORF">B6N60_02511</name>
</gene>
<feature type="domain" description="SWIM-type" evidence="2">
    <location>
        <begin position="55"/>
        <end position="91"/>
    </location>
</feature>
<dbReference type="EMBL" id="CP021056">
    <property type="protein sequence ID" value="QXE23820.1"/>
    <property type="molecule type" value="Genomic_DNA"/>
</dbReference>
<organism evidence="3 4">
    <name type="scientific">Richelia sinica FACHB-800</name>
    <dbReference type="NCBI Taxonomy" id="1357546"/>
    <lineage>
        <taxon>Bacteria</taxon>
        <taxon>Bacillati</taxon>
        <taxon>Cyanobacteriota</taxon>
        <taxon>Cyanophyceae</taxon>
        <taxon>Nostocales</taxon>
        <taxon>Nostocaceae</taxon>
        <taxon>Richelia</taxon>
    </lineage>
</organism>
<dbReference type="GO" id="GO:0008270">
    <property type="term" value="F:zinc ion binding"/>
    <property type="evidence" value="ECO:0007669"/>
    <property type="project" value="UniProtKB-KW"/>
</dbReference>
<dbReference type="PANTHER" id="PTHR22619:SF1">
    <property type="entry name" value="ZINC FINGER SWIM DOMAIN-CONTAINING PROTEIN 8"/>
    <property type="match status" value="1"/>
</dbReference>
<dbReference type="GO" id="GO:0031462">
    <property type="term" value="C:Cul2-RING ubiquitin ligase complex"/>
    <property type="evidence" value="ECO:0007669"/>
    <property type="project" value="TreeGrafter"/>
</dbReference>
<evidence type="ECO:0000259" key="2">
    <source>
        <dbReference type="PROSITE" id="PS50966"/>
    </source>
</evidence>
<reference evidence="3" key="1">
    <citation type="submission" date="2017-04" db="EMBL/GenBank/DDBJ databases">
        <title>Genome deletions in a multicellular cyanobacterial endosymbiont for morphological adaptation in marine diatoms.</title>
        <authorList>
            <person name="Wang Y."/>
            <person name="Gao H."/>
            <person name="Li R."/>
            <person name="Xu X."/>
        </authorList>
    </citation>
    <scope>NUCLEOTIDE SEQUENCE</scope>
    <source>
        <strain evidence="3">FACHB 800</strain>
    </source>
</reference>
<accession>A0A975Y536</accession>
<dbReference type="PROSITE" id="PS50966">
    <property type="entry name" value="ZF_SWIM"/>
    <property type="match status" value="1"/>
</dbReference>
<dbReference type="AlphaFoldDB" id="A0A975Y536"/>
<dbReference type="Proteomes" id="UP000683511">
    <property type="component" value="Chromosome"/>
</dbReference>
<keyword evidence="1" id="KW-0479">Metal-binding</keyword>
<proteinExistence type="predicted"/>
<name>A0A975Y536_9NOST</name>
<keyword evidence="4" id="KW-1185">Reference proteome</keyword>
<keyword evidence="1" id="KW-0862">Zinc</keyword>
<evidence type="ECO:0000313" key="3">
    <source>
        <dbReference type="EMBL" id="QXE23820.1"/>
    </source>
</evidence>
<dbReference type="RefSeq" id="WP_190607218.1">
    <property type="nucleotide sequence ID" value="NZ_CP021056.1"/>
</dbReference>
<dbReference type="KEGG" id="rsin:B6N60_02511"/>
<evidence type="ECO:0000313" key="4">
    <source>
        <dbReference type="Proteomes" id="UP000683511"/>
    </source>
</evidence>
<evidence type="ECO:0000256" key="1">
    <source>
        <dbReference type="PROSITE-ProRule" id="PRU00325"/>
    </source>
</evidence>
<sequence length="582" mass="66544">MSIFNLSEFTIRRHANAKSFQRGEAYYAAGAVISLIQRGKWLQAEVQGLECQPAYVSVYGDEEGVNCSSCTCNYDLEDWCKHIVCTLLACLREPERIEQRPSLSQLLQPLDYRQTQRLIQELVAENPQLIDVIEEHIHWMAKYPEYRPCTSLAVNVDIEMFRQQVDQILQDGVENWLDAEEEDPIIEKLWSLVEIALDYNDRGEGIEAIAILSAITSSCVENWHQVADYGFDQDAIAQEFNLAWCEIILSTTLTPEERVDLQVELETWQDEWDADFSLSLEALHQDWDDPELMEILAGHSRGISDYSDRLVFIRLKILKREGRYEEYLNLAQATGQTQEYLEMLTSLGRVQEAMTVAFTHMTSIEQAFTFAKNLRAKGALSQALNVAKTGLNLPGDCHDDLGVWTSDLAQELGDNQTHLLAIRAIFKEQPSLDLYHKIAALSGKNWQAEKQNLLAIMRRYGSWGTEAAKVEIFLSEGLIDDAINIVRDLSPDYSPLIQQVMTAAIPHQPGWVIANGRRRAELIINASKSEQYADAIQWLKQVRAAYLASNRQPDWVKYRQQLIENHGRKRKFMTMFNSADME</sequence>
<protein>
    <submittedName>
        <fullName evidence="3">Zinc finger, SWIM domain protein</fullName>
    </submittedName>
</protein>